<feature type="domain" description="RRP12 N-terminal HEAT" evidence="4">
    <location>
        <begin position="22"/>
        <end position="295"/>
    </location>
</feature>
<gene>
    <name evidence="5" type="primary">RRP12_2</name>
    <name evidence="5" type="ORF">g.55154</name>
</gene>
<dbReference type="InterPro" id="IPR057860">
    <property type="entry name" value="HEAT_RRP12_N"/>
</dbReference>
<dbReference type="Pfam" id="PF08161">
    <property type="entry name" value="RRP12_HEAT"/>
    <property type="match status" value="1"/>
</dbReference>
<feature type="compositionally biased region" description="Polar residues" evidence="2">
    <location>
        <begin position="1090"/>
        <end position="1101"/>
    </location>
</feature>
<sequence length="1319" mass="146472">MEGVELEQPPHEHPFLLEGDEVGDNDGGGDIGASLLEQFQDSRREDHQHLCTVVGAMSQELKDQGFPLTPVAYFGATVSSLERLSQDPSCGADPVVTALLVLLSEVLPMVPPAALRSRAGPVLETVRRILMSGAVSEGTLEGAFLCVPHLMVIGGKDNWSSAAPLYKILLEFMTDSRTEVRKMSHSCIHDVLQAFQGSPNLALASEGIKTVFERLLLLAGGSSSASATSVKEGADGAWNIIYTLNALEYCLPLMAIKHINKILAYCKPLLESQHPIVTRNIVNVLHKLCLSPTSEIPPELFIELLCSLASSASDKENSADVIASTARLLSGGIRKVYELNRQACIVKLPVIFSCLGDILARGHMEAAFTATDTLKGLICYCIDDSLINQGVDQINLTVVGRARRSGPTTIEKICAIIEGLLGYQYNEVWEMSFQILSAMFEKLGQSSSHLMAGAIRNLADMQKLSDDVLVCRKQLHACLGTALGAVGAEEFMYLLPLNLGVEDLSEANVWLLPILKQHIIGARLSFFRKSVLSMIGRLQQKSEKLEREGLIVSARNAKALVYSLWSLLPSFCNYPVDTATGFKSLQKVLCDTLREDPELRGVICSSLQILIQQNRRMLTESIDVLDDEMSNLEQKARDHYTPQLAKENLNAIRSFSAEFFSVLSEILFKDSKDSGGCLQTTIREFASISDKQLVKKFFMHTMYKLLKVIQEINSADQSRSSSSMQIDGSSSESLLSVKRALLLDLAISLLPGLEIEEIDCLFSAIKPGFKDKEGLIQKKTYKILSTILKERDDFLQCKLEELLGMMIDVLPDCHFSAKRYRLDCLYFLIIHISKDASEERKHDMISSHLTEVILALKEANKKTRNRAYDVLVEIGHACGDEERGGKTEHLQQFFNMVAGGLAGETPHMISAAMKGLARLAYEFSELLNAAYNLLPSTFLLLQRENREITKANLGFMKVLVAKTQADGLHVYLKSLIEGLLKWRDDTKSHFKAKVKFLIELLVKKCGLDAVKAVMPEEHMKLFTNIRKIVERKEREGKSKAGSLVSKANSSRLSRWNHTRIFSSFGHVDGEYNSDAGYKDVKTVSGRKTKASLTNSRASSSRLKQRASAKRLSEDLLDQLDLLDRQKTRLSLHLSGNRKRKAESDEEPEIAADGRLVIREEGLRQRGKKRVSSDYDLDTRSEITGRRLRKGTKHLSSDSDAITQAGSESLASSSTRAHRKRQKTKGDSGWAYAGSEYTSKKASGDVKFKDKLEPYAYWPLDRKLLNRRTELKAVARKGMAKVMKRKHEGKGARSIKGSSLSRAQKKAKRKGKLQKKHGRG</sequence>
<dbReference type="InterPro" id="IPR012978">
    <property type="entry name" value="HEAT_RRP12"/>
</dbReference>
<evidence type="ECO:0000256" key="2">
    <source>
        <dbReference type="SAM" id="MobiDB-lite"/>
    </source>
</evidence>
<dbReference type="PANTHER" id="PTHR48445">
    <property type="entry name" value="OS02G0782100 PROTEIN"/>
    <property type="match status" value="1"/>
</dbReference>
<feature type="domain" description="RRP12 HEAT" evidence="3">
    <location>
        <begin position="363"/>
        <end position="666"/>
    </location>
</feature>
<feature type="compositionally biased region" description="Basic residues" evidence="2">
    <location>
        <begin position="1278"/>
        <end position="1287"/>
    </location>
</feature>
<accession>A0A1D1YZ83</accession>
<evidence type="ECO:0000313" key="5">
    <source>
        <dbReference type="EMBL" id="JAT59941.1"/>
    </source>
</evidence>
<organism evidence="5">
    <name type="scientific">Anthurium amnicola</name>
    <dbReference type="NCBI Taxonomy" id="1678845"/>
    <lineage>
        <taxon>Eukaryota</taxon>
        <taxon>Viridiplantae</taxon>
        <taxon>Streptophyta</taxon>
        <taxon>Embryophyta</taxon>
        <taxon>Tracheophyta</taxon>
        <taxon>Spermatophyta</taxon>
        <taxon>Magnoliopsida</taxon>
        <taxon>Liliopsida</taxon>
        <taxon>Araceae</taxon>
        <taxon>Pothoideae</taxon>
        <taxon>Potheae</taxon>
        <taxon>Anthurium</taxon>
    </lineage>
</organism>
<proteinExistence type="inferred from homology"/>
<evidence type="ECO:0000259" key="4">
    <source>
        <dbReference type="Pfam" id="PF25772"/>
    </source>
</evidence>
<feature type="compositionally biased region" description="Basic residues" evidence="2">
    <location>
        <begin position="1302"/>
        <end position="1319"/>
    </location>
</feature>
<dbReference type="Pfam" id="PF25772">
    <property type="entry name" value="HEAT_RRP12_N"/>
    <property type="match status" value="1"/>
</dbReference>
<protein>
    <submittedName>
        <fullName evidence="5">RRP12-like protein</fullName>
    </submittedName>
</protein>
<feature type="region of interest" description="Disordered" evidence="2">
    <location>
        <begin position="1278"/>
        <end position="1319"/>
    </location>
</feature>
<dbReference type="SUPFAM" id="SSF48371">
    <property type="entry name" value="ARM repeat"/>
    <property type="match status" value="1"/>
</dbReference>
<dbReference type="InterPro" id="IPR016024">
    <property type="entry name" value="ARM-type_fold"/>
</dbReference>
<feature type="region of interest" description="Disordered" evidence="2">
    <location>
        <begin position="1084"/>
        <end position="1105"/>
    </location>
</feature>
<dbReference type="PANTHER" id="PTHR48445:SF1">
    <property type="entry name" value="OS02G0782100 PROTEIN"/>
    <property type="match status" value="1"/>
</dbReference>
<feature type="region of interest" description="Disordered" evidence="2">
    <location>
        <begin position="1184"/>
        <end position="1231"/>
    </location>
</feature>
<dbReference type="Gene3D" id="1.25.10.10">
    <property type="entry name" value="Leucine-rich Repeat Variant"/>
    <property type="match status" value="1"/>
</dbReference>
<comment type="similarity">
    <text evidence="1">Belongs to the RRP12 family.</text>
</comment>
<feature type="compositionally biased region" description="Polar residues" evidence="2">
    <location>
        <begin position="1197"/>
        <end position="1214"/>
    </location>
</feature>
<evidence type="ECO:0000256" key="1">
    <source>
        <dbReference type="ARBA" id="ARBA00007690"/>
    </source>
</evidence>
<evidence type="ECO:0000259" key="3">
    <source>
        <dbReference type="Pfam" id="PF08161"/>
    </source>
</evidence>
<dbReference type="InterPro" id="IPR011989">
    <property type="entry name" value="ARM-like"/>
</dbReference>
<reference evidence="5" key="1">
    <citation type="submission" date="2015-07" db="EMBL/GenBank/DDBJ databases">
        <title>Transcriptome Assembly of Anthurium amnicola.</title>
        <authorList>
            <person name="Suzuki J."/>
        </authorList>
    </citation>
    <scope>NUCLEOTIDE SEQUENCE</scope>
</reference>
<dbReference type="EMBL" id="GDJX01007995">
    <property type="protein sequence ID" value="JAT59941.1"/>
    <property type="molecule type" value="Transcribed_RNA"/>
</dbReference>
<name>A0A1D1YZ83_9ARAE</name>